<dbReference type="EMBL" id="JAUSTZ010000011">
    <property type="protein sequence ID" value="MDQ0227729.1"/>
    <property type="molecule type" value="Genomic_DNA"/>
</dbReference>
<evidence type="ECO:0000313" key="1">
    <source>
        <dbReference type="EMBL" id="MDQ0227729.1"/>
    </source>
</evidence>
<dbReference type="Pfam" id="PF14281">
    <property type="entry name" value="PDDEXK_4"/>
    <property type="match status" value="1"/>
</dbReference>
<sequence length="367" mass="42548">MNTFDALNIFYREDTISDFLVTCFKDSPPFTTRFLHEAGIKLEEGFSFDVKTRVGLGKTIGTPDIVIRASSGDRMKLIIIENKMGAAEGREQTNRYESSEARARIAKRYKMPLEKIEFHFIFLALDTTAQPKNSQFTFLNYQIFLKDSWHVNDEKLRLLFNDFQEKLAIFYRPIEKPLESLETNLKMDGMQRKICWQAILYDAFSANKDLLLRWGEVGGAGRNNFLFLITKTNWTSKESFHEAGLSKTFNVHIDTYINMLDNRTNNVNEIGIRFETFPYVPHKKIQNHPEYQRFLDNKTEFGERLYELAKRKGISVKRKNSKLLVLAIPIHGETIGDTVQHMKTQVEAIEACVDQVIGEMMGENLIK</sequence>
<name>A0ABT9Z656_9BACI</name>
<reference evidence="1 2" key="1">
    <citation type="submission" date="2023-07" db="EMBL/GenBank/DDBJ databases">
        <title>Genomic Encyclopedia of Type Strains, Phase IV (KMG-IV): sequencing the most valuable type-strain genomes for metagenomic binning, comparative biology and taxonomic classification.</title>
        <authorList>
            <person name="Goeker M."/>
        </authorList>
    </citation>
    <scope>NUCLEOTIDE SEQUENCE [LARGE SCALE GENOMIC DNA]</scope>
    <source>
        <strain evidence="1 2">DSM 17723</strain>
    </source>
</reference>
<keyword evidence="2" id="KW-1185">Reference proteome</keyword>
<protein>
    <recommendedName>
        <fullName evidence="3">PD-(D/E)XK nuclease superfamily protein</fullName>
    </recommendedName>
</protein>
<dbReference type="InterPro" id="IPR029470">
    <property type="entry name" value="PDDEXK_4"/>
</dbReference>
<comment type="caution">
    <text evidence="1">The sequence shown here is derived from an EMBL/GenBank/DDBJ whole genome shotgun (WGS) entry which is preliminary data.</text>
</comment>
<accession>A0ABT9Z656</accession>
<gene>
    <name evidence="1" type="ORF">J2S02_004076</name>
</gene>
<evidence type="ECO:0000313" key="2">
    <source>
        <dbReference type="Proteomes" id="UP001232245"/>
    </source>
</evidence>
<proteinExistence type="predicted"/>
<organism evidence="1 2">
    <name type="scientific">Metabacillus niabensis</name>
    <dbReference type="NCBI Taxonomy" id="324854"/>
    <lineage>
        <taxon>Bacteria</taxon>
        <taxon>Bacillati</taxon>
        <taxon>Bacillota</taxon>
        <taxon>Bacilli</taxon>
        <taxon>Bacillales</taxon>
        <taxon>Bacillaceae</taxon>
        <taxon>Metabacillus</taxon>
    </lineage>
</organism>
<dbReference type="Proteomes" id="UP001232245">
    <property type="component" value="Unassembled WGS sequence"/>
</dbReference>
<dbReference type="RefSeq" id="WP_174880877.1">
    <property type="nucleotide sequence ID" value="NZ_CADEPK010000280.1"/>
</dbReference>
<evidence type="ECO:0008006" key="3">
    <source>
        <dbReference type="Google" id="ProtNLM"/>
    </source>
</evidence>